<evidence type="ECO:0000313" key="8">
    <source>
        <dbReference type="EMBL" id="KAF6028135.1"/>
    </source>
</evidence>
<dbReference type="InterPro" id="IPR029021">
    <property type="entry name" value="Prot-tyrosine_phosphatase-like"/>
</dbReference>
<keyword evidence="4" id="KW-1133">Transmembrane helix</keyword>
<dbReference type="EMBL" id="VXIV02001988">
    <property type="protein sequence ID" value="KAF6028135.1"/>
    <property type="molecule type" value="Genomic_DNA"/>
</dbReference>
<organism evidence="8 9">
    <name type="scientific">Bugula neritina</name>
    <name type="common">Brown bryozoan</name>
    <name type="synonym">Sertularia neritina</name>
    <dbReference type="NCBI Taxonomy" id="10212"/>
    <lineage>
        <taxon>Eukaryota</taxon>
        <taxon>Metazoa</taxon>
        <taxon>Spiralia</taxon>
        <taxon>Lophotrochozoa</taxon>
        <taxon>Bryozoa</taxon>
        <taxon>Gymnolaemata</taxon>
        <taxon>Cheilostomatida</taxon>
        <taxon>Flustrina</taxon>
        <taxon>Buguloidea</taxon>
        <taxon>Bugulidae</taxon>
        <taxon>Bugula</taxon>
    </lineage>
</organism>
<dbReference type="PANTHER" id="PTHR19134">
    <property type="entry name" value="RECEPTOR-TYPE TYROSINE-PROTEIN PHOSPHATASE"/>
    <property type="match status" value="1"/>
</dbReference>
<proteinExistence type="predicted"/>
<dbReference type="PRINTS" id="PR00700">
    <property type="entry name" value="PRTYPHPHTASE"/>
</dbReference>
<evidence type="ECO:0000256" key="6">
    <source>
        <dbReference type="ARBA" id="ARBA00023180"/>
    </source>
</evidence>
<evidence type="ECO:0000256" key="2">
    <source>
        <dbReference type="ARBA" id="ARBA00022692"/>
    </source>
</evidence>
<dbReference type="InterPro" id="IPR050348">
    <property type="entry name" value="Protein-Tyr_Phosphatase"/>
</dbReference>
<name>A0A7J7JQA9_BUGNE</name>
<dbReference type="InterPro" id="IPR000242">
    <property type="entry name" value="PTP_cat"/>
</dbReference>
<dbReference type="InterPro" id="IPR003595">
    <property type="entry name" value="Tyr_Pase_cat"/>
</dbReference>
<dbReference type="Gene3D" id="3.90.190.10">
    <property type="entry name" value="Protein tyrosine phosphatase superfamily"/>
    <property type="match status" value="2"/>
</dbReference>
<accession>A0A7J7JQA9</accession>
<dbReference type="PANTHER" id="PTHR19134:SF495">
    <property type="entry name" value="TYROSINE-PROTEIN PHOSPHATASE 69D"/>
    <property type="match status" value="1"/>
</dbReference>
<dbReference type="CDD" id="cd00047">
    <property type="entry name" value="PTPc"/>
    <property type="match status" value="2"/>
</dbReference>
<evidence type="ECO:0000256" key="3">
    <source>
        <dbReference type="ARBA" id="ARBA00022729"/>
    </source>
</evidence>
<dbReference type="InterPro" id="IPR057598">
    <property type="entry name" value="Fn3_PTPRU"/>
</dbReference>
<dbReference type="SMART" id="SM00194">
    <property type="entry name" value="PTPc"/>
    <property type="match status" value="1"/>
</dbReference>
<protein>
    <recommendedName>
        <fullName evidence="7">Tyrosine-protein phosphatase domain-containing protein</fullName>
    </recommendedName>
</protein>
<sequence length="533" mass="59494">MGCNSTQLFNYSVSQEKGLTCYITAEIDVETDGETTFNIGDGKTYGGYENVALVPEADYFLVVVAIVTVELNSAIYFRRQAKGSNEGASPALSLVSEVSTALEGPSTSSQQPAPPSPENEAIPVSQLAQYITEKLMNDILEQYKGYTEQDLFIAAQGPQERTVDDFWLMIWQQKAKGIVMVTNIIEGGKVKCVQYWPDKVGESSMFGDIKVTFIAHEVVADYTIRTISAEMEQYQFVYEALEEFLVTDDYVCEPALLTSKIQTHLEETTDMATYANTMGNSIDLISQEFERLEVKKGHTAMSFSVAMSEENKDKNRDPNVLASDKSCMWADGGYINAVSINDYQKKGHIIVTQLPLPNTVKDFWAMVIDNGVKLIVQLLNQDGCFYPANNSHTMKCGEFLVTRMSSEVGDGVTSIKISIENKGAVYNADIILVTDWPENEEFPKTTSMLAYLGELEKYQRQHGDQRICLVDLNGSNRCGLFVSAYNAVEKLKTEQEVDLYNTVLMLRHIRPEFVSDLVSSASTQWYCYVASII</sequence>
<reference evidence="8" key="1">
    <citation type="submission" date="2020-06" db="EMBL/GenBank/DDBJ databases">
        <title>Draft genome of Bugula neritina, a colonial animal packing powerful symbionts and potential medicines.</title>
        <authorList>
            <person name="Rayko M."/>
        </authorList>
    </citation>
    <scope>NUCLEOTIDE SEQUENCE [LARGE SCALE GENOMIC DNA]</scope>
    <source>
        <strain evidence="8">Kwan_BN1</strain>
    </source>
</reference>
<evidence type="ECO:0000259" key="7">
    <source>
        <dbReference type="PROSITE" id="PS50055"/>
    </source>
</evidence>
<gene>
    <name evidence="8" type="ORF">EB796_013568</name>
</gene>
<evidence type="ECO:0000256" key="4">
    <source>
        <dbReference type="ARBA" id="ARBA00022989"/>
    </source>
</evidence>
<dbReference type="SMART" id="SM00404">
    <property type="entry name" value="PTPc_motif"/>
    <property type="match status" value="1"/>
</dbReference>
<dbReference type="GO" id="GO:0016020">
    <property type="term" value="C:membrane"/>
    <property type="evidence" value="ECO:0007669"/>
    <property type="project" value="UniProtKB-SubCell"/>
</dbReference>
<keyword evidence="5" id="KW-0472">Membrane</keyword>
<dbReference type="SUPFAM" id="SSF52799">
    <property type="entry name" value="(Phosphotyrosine protein) phosphatases II"/>
    <property type="match status" value="2"/>
</dbReference>
<keyword evidence="2" id="KW-0812">Transmembrane</keyword>
<feature type="domain" description="Tyrosine-protein phosphatase" evidence="7">
    <location>
        <begin position="128"/>
        <end position="250"/>
    </location>
</feature>
<comment type="subcellular location">
    <subcellularLocation>
        <location evidence="1">Membrane</location>
        <topology evidence="1">Single-pass type I membrane protein</topology>
    </subcellularLocation>
</comment>
<evidence type="ECO:0000256" key="1">
    <source>
        <dbReference type="ARBA" id="ARBA00004479"/>
    </source>
</evidence>
<feature type="domain" description="Tyrosine-protein phosphatase" evidence="7">
    <location>
        <begin position="285"/>
        <end position="533"/>
    </location>
</feature>
<dbReference type="Pfam" id="PF23144">
    <property type="entry name" value="Fn3_PTPRU"/>
    <property type="match status" value="1"/>
</dbReference>
<comment type="caution">
    <text evidence="8">The sequence shown here is derived from an EMBL/GenBank/DDBJ whole genome shotgun (WGS) entry which is preliminary data.</text>
</comment>
<dbReference type="PROSITE" id="PS50055">
    <property type="entry name" value="TYR_PHOSPHATASE_PTP"/>
    <property type="match status" value="2"/>
</dbReference>
<keyword evidence="3" id="KW-0732">Signal</keyword>
<dbReference type="GO" id="GO:0004725">
    <property type="term" value="F:protein tyrosine phosphatase activity"/>
    <property type="evidence" value="ECO:0007669"/>
    <property type="project" value="InterPro"/>
</dbReference>
<dbReference type="OrthoDB" id="6146757at2759"/>
<keyword evidence="9" id="KW-1185">Reference proteome</keyword>
<keyword evidence="6" id="KW-0325">Glycoprotein</keyword>
<dbReference type="AlphaFoldDB" id="A0A7J7JQA9"/>
<dbReference type="Proteomes" id="UP000593567">
    <property type="component" value="Unassembled WGS sequence"/>
</dbReference>
<dbReference type="Pfam" id="PF00102">
    <property type="entry name" value="Y_phosphatase"/>
    <property type="match status" value="2"/>
</dbReference>
<evidence type="ECO:0000256" key="5">
    <source>
        <dbReference type="ARBA" id="ARBA00023136"/>
    </source>
</evidence>
<evidence type="ECO:0000313" key="9">
    <source>
        <dbReference type="Proteomes" id="UP000593567"/>
    </source>
</evidence>